<reference evidence="2 3" key="1">
    <citation type="journal article" date="2020" name="Genomics">
        <title>Complete, high-quality genomes from long-read metagenomic sequencing of two wolf lichen thalli reveals enigmatic genome architecture.</title>
        <authorList>
            <person name="McKenzie S.K."/>
            <person name="Walston R.F."/>
            <person name="Allen J.L."/>
        </authorList>
    </citation>
    <scope>NUCLEOTIDE SEQUENCE [LARGE SCALE GENOMIC DNA]</scope>
    <source>
        <strain evidence="2">WasteWater2</strain>
    </source>
</reference>
<comment type="caution">
    <text evidence="2">The sequence shown here is derived from an EMBL/GenBank/DDBJ whole genome shotgun (WGS) entry which is preliminary data.</text>
</comment>
<proteinExistence type="predicted"/>
<dbReference type="EMBL" id="JACCJC010000008">
    <property type="protein sequence ID" value="KAF6238818.1"/>
    <property type="molecule type" value="Genomic_DNA"/>
</dbReference>
<protein>
    <submittedName>
        <fullName evidence="2">Uncharacterized protein</fullName>
    </submittedName>
</protein>
<gene>
    <name evidence="2" type="ORF">HO173_003325</name>
</gene>
<evidence type="ECO:0000256" key="1">
    <source>
        <dbReference type="SAM" id="MobiDB-lite"/>
    </source>
</evidence>
<dbReference type="Proteomes" id="UP000578531">
    <property type="component" value="Unassembled WGS sequence"/>
</dbReference>
<organism evidence="2 3">
    <name type="scientific">Letharia columbiana</name>
    <dbReference type="NCBI Taxonomy" id="112416"/>
    <lineage>
        <taxon>Eukaryota</taxon>
        <taxon>Fungi</taxon>
        <taxon>Dikarya</taxon>
        <taxon>Ascomycota</taxon>
        <taxon>Pezizomycotina</taxon>
        <taxon>Lecanoromycetes</taxon>
        <taxon>OSLEUM clade</taxon>
        <taxon>Lecanoromycetidae</taxon>
        <taxon>Lecanorales</taxon>
        <taxon>Lecanorineae</taxon>
        <taxon>Parmeliaceae</taxon>
        <taxon>Letharia</taxon>
    </lineage>
</organism>
<accession>A0A8H6G1J2</accession>
<evidence type="ECO:0000313" key="2">
    <source>
        <dbReference type="EMBL" id="KAF6238818.1"/>
    </source>
</evidence>
<dbReference type="RefSeq" id="XP_037168117.1">
    <property type="nucleotide sequence ID" value="XM_037305252.1"/>
</dbReference>
<dbReference type="AlphaFoldDB" id="A0A8H6G1J2"/>
<dbReference type="GeneID" id="59284993"/>
<evidence type="ECO:0000313" key="3">
    <source>
        <dbReference type="Proteomes" id="UP000578531"/>
    </source>
</evidence>
<feature type="compositionally biased region" description="Polar residues" evidence="1">
    <location>
        <begin position="25"/>
        <end position="37"/>
    </location>
</feature>
<name>A0A8H6G1J2_9LECA</name>
<sequence>MDEDKVNDAQETDKLLSKSDGNAAAPSSSLDNSSGSTELDFPYPVTLSCGFMNTNFFRDNLDWLDKAVN</sequence>
<keyword evidence="3" id="KW-1185">Reference proteome</keyword>
<feature type="region of interest" description="Disordered" evidence="1">
    <location>
        <begin position="1"/>
        <end position="38"/>
    </location>
</feature>
<feature type="compositionally biased region" description="Basic and acidic residues" evidence="1">
    <location>
        <begin position="1"/>
        <end position="17"/>
    </location>
</feature>